<reference evidence="1" key="1">
    <citation type="submission" date="2017-02" db="EMBL/GenBank/DDBJ databases">
        <title>Delving into the versatile metabolic prowess of the omnipresent phylum Bacteroidetes.</title>
        <authorList>
            <person name="Nobu M.K."/>
            <person name="Mei R."/>
            <person name="Narihiro T."/>
            <person name="Kuroda K."/>
            <person name="Liu W.-T."/>
        </authorList>
    </citation>
    <scope>NUCLEOTIDE SEQUENCE</scope>
    <source>
        <strain evidence="1">ADurb.Bin131</strain>
    </source>
</reference>
<evidence type="ECO:0000313" key="1">
    <source>
        <dbReference type="EMBL" id="OQB73057.1"/>
    </source>
</evidence>
<dbReference type="SUPFAM" id="SSF50447">
    <property type="entry name" value="Translation proteins"/>
    <property type="match status" value="1"/>
</dbReference>
<sequence>MAEEKEIGKITHYYGHIDVGIVELTDRLKIGDTIHIKGHIADFTQNVDSMQIEHNNVSEANSGDVVGIKVNEKVHPGDIVYKVIS</sequence>
<organism evidence="1">
    <name type="scientific">candidate division TA06 bacterium ADurb.Bin131</name>
    <dbReference type="NCBI Taxonomy" id="1852827"/>
    <lineage>
        <taxon>Bacteria</taxon>
        <taxon>Bacteria division TA06</taxon>
    </lineage>
</organism>
<name>A0A1V6C818_UNCT6</name>
<dbReference type="Proteomes" id="UP000485562">
    <property type="component" value="Unassembled WGS sequence"/>
</dbReference>
<dbReference type="EMBL" id="MWDQ01000100">
    <property type="protein sequence ID" value="OQB73057.1"/>
    <property type="molecule type" value="Genomic_DNA"/>
</dbReference>
<evidence type="ECO:0008006" key="2">
    <source>
        <dbReference type="Google" id="ProtNLM"/>
    </source>
</evidence>
<gene>
    <name evidence="1" type="ORF">BWX89_01116</name>
</gene>
<comment type="caution">
    <text evidence="1">The sequence shown here is derived from an EMBL/GenBank/DDBJ whole genome shotgun (WGS) entry which is preliminary data.</text>
</comment>
<proteinExistence type="predicted"/>
<dbReference type="InterPro" id="IPR009000">
    <property type="entry name" value="Transl_B-barrel_sf"/>
</dbReference>
<dbReference type="Gene3D" id="2.40.30.10">
    <property type="entry name" value="Translation factors"/>
    <property type="match status" value="1"/>
</dbReference>
<dbReference type="AlphaFoldDB" id="A0A1V6C818"/>
<protein>
    <recommendedName>
        <fullName evidence="2">Translation elongation factor-like protein</fullName>
    </recommendedName>
</protein>
<accession>A0A1V6C818</accession>